<dbReference type="KEGG" id="huw:FPZ11_01925"/>
<organism evidence="1 2">
    <name type="scientific">Humibacter ginsenosidimutans</name>
    <dbReference type="NCBI Taxonomy" id="2599293"/>
    <lineage>
        <taxon>Bacteria</taxon>
        <taxon>Bacillati</taxon>
        <taxon>Actinomycetota</taxon>
        <taxon>Actinomycetes</taxon>
        <taxon>Micrococcales</taxon>
        <taxon>Microbacteriaceae</taxon>
        <taxon>Humibacter</taxon>
    </lineage>
</organism>
<keyword evidence="2" id="KW-1185">Reference proteome</keyword>
<dbReference type="Proteomes" id="UP000320216">
    <property type="component" value="Chromosome"/>
</dbReference>
<protein>
    <submittedName>
        <fullName evidence="1">Uncharacterized protein</fullName>
    </submittedName>
</protein>
<sequence length="107" mass="12385">MLVLALLGMLAWLGYRLFVKLMAAFNALGELTDKADALSRRFGDDETEPPFHPAVLGPVREYAQSWEERRARNATIRHTRREARIRRGKLLVSADPSRYSYLLRKRN</sequence>
<name>A0A5B8M1M0_9MICO</name>
<proteinExistence type="predicted"/>
<reference evidence="1 2" key="1">
    <citation type="submission" date="2019-07" db="EMBL/GenBank/DDBJ databases">
        <title>Full genome sequence of Humibacter sp. WJ7-1.</title>
        <authorList>
            <person name="Im W.-T."/>
        </authorList>
    </citation>
    <scope>NUCLEOTIDE SEQUENCE [LARGE SCALE GENOMIC DNA]</scope>
    <source>
        <strain evidence="1 2">WJ7-1</strain>
    </source>
</reference>
<accession>A0A5B8M1M0</accession>
<dbReference type="EMBL" id="CP042305">
    <property type="protein sequence ID" value="QDZ13715.1"/>
    <property type="molecule type" value="Genomic_DNA"/>
</dbReference>
<evidence type="ECO:0000313" key="1">
    <source>
        <dbReference type="EMBL" id="QDZ13715.1"/>
    </source>
</evidence>
<dbReference type="AlphaFoldDB" id="A0A5B8M1M0"/>
<evidence type="ECO:0000313" key="2">
    <source>
        <dbReference type="Proteomes" id="UP000320216"/>
    </source>
</evidence>
<dbReference type="OrthoDB" id="5119509at2"/>
<gene>
    <name evidence="1" type="ORF">FPZ11_01925</name>
</gene>